<feature type="domain" description="Rieske" evidence="13">
    <location>
        <begin position="60"/>
        <end position="129"/>
    </location>
</feature>
<dbReference type="Pfam" id="PF00355">
    <property type="entry name" value="Rieske"/>
    <property type="match status" value="1"/>
</dbReference>
<comment type="caution">
    <text evidence="14">The sequence shown here is derived from an EMBL/GenBank/DDBJ whole genome shotgun (WGS) entry which is preliminary data.</text>
</comment>
<comment type="function">
    <text evidence="2">Catalyzes the first step of the osmoprotectant glycine betaine synthesis.</text>
</comment>
<dbReference type="PRINTS" id="PR00090">
    <property type="entry name" value="RNGDIOXGNASE"/>
</dbReference>
<evidence type="ECO:0000313" key="14">
    <source>
        <dbReference type="EMBL" id="KAK5064534.1"/>
    </source>
</evidence>
<evidence type="ECO:0000256" key="10">
    <source>
        <dbReference type="ARBA" id="ARBA00023004"/>
    </source>
</evidence>
<organism evidence="14 15">
    <name type="scientific">Exophiala bonariae</name>
    <dbReference type="NCBI Taxonomy" id="1690606"/>
    <lineage>
        <taxon>Eukaryota</taxon>
        <taxon>Fungi</taxon>
        <taxon>Dikarya</taxon>
        <taxon>Ascomycota</taxon>
        <taxon>Pezizomycotina</taxon>
        <taxon>Eurotiomycetes</taxon>
        <taxon>Chaetothyriomycetidae</taxon>
        <taxon>Chaetothyriales</taxon>
        <taxon>Herpotrichiellaceae</taxon>
        <taxon>Exophiala</taxon>
    </lineage>
</organism>
<name>A0AAV9NS53_9EURO</name>
<comment type="similarity">
    <text evidence="4">Belongs to the choline monooxygenase family.</text>
</comment>
<comment type="catalytic activity">
    <reaction evidence="12">
        <text>choline + 2 reduced [2Fe-2S]-[ferredoxin] + O2 + 2 H(+) = betaine aldehyde hydrate + 2 oxidized [2Fe-2S]-[ferredoxin] + H2O</text>
        <dbReference type="Rhea" id="RHEA:17769"/>
        <dbReference type="Rhea" id="RHEA-COMP:10000"/>
        <dbReference type="Rhea" id="RHEA-COMP:10001"/>
        <dbReference type="ChEBI" id="CHEBI:15354"/>
        <dbReference type="ChEBI" id="CHEBI:15377"/>
        <dbReference type="ChEBI" id="CHEBI:15378"/>
        <dbReference type="ChEBI" id="CHEBI:15379"/>
        <dbReference type="ChEBI" id="CHEBI:15870"/>
        <dbReference type="ChEBI" id="CHEBI:33737"/>
        <dbReference type="ChEBI" id="CHEBI:33738"/>
        <dbReference type="EC" id="1.14.15.7"/>
    </reaction>
</comment>
<evidence type="ECO:0000256" key="6">
    <source>
        <dbReference type="ARBA" id="ARBA00014931"/>
    </source>
</evidence>
<keyword evidence="10" id="KW-0408">Iron</keyword>
<dbReference type="CDD" id="cd00680">
    <property type="entry name" value="RHO_alpha_C"/>
    <property type="match status" value="1"/>
</dbReference>
<dbReference type="InterPro" id="IPR017941">
    <property type="entry name" value="Rieske_2Fe-2S"/>
</dbReference>
<evidence type="ECO:0000256" key="5">
    <source>
        <dbReference type="ARBA" id="ARBA00012763"/>
    </source>
</evidence>
<dbReference type="InterPro" id="IPR036922">
    <property type="entry name" value="Rieske_2Fe-2S_sf"/>
</dbReference>
<keyword evidence="9" id="KW-0560">Oxidoreductase</keyword>
<accession>A0AAV9NS53</accession>
<dbReference type="GO" id="GO:0051537">
    <property type="term" value="F:2 iron, 2 sulfur cluster binding"/>
    <property type="evidence" value="ECO:0007669"/>
    <property type="project" value="UniProtKB-KW"/>
</dbReference>
<dbReference type="AlphaFoldDB" id="A0AAV9NS53"/>
<keyword evidence="15" id="KW-1185">Reference proteome</keyword>
<dbReference type="Proteomes" id="UP001358417">
    <property type="component" value="Unassembled WGS sequence"/>
</dbReference>
<dbReference type="EC" id="1.14.15.7" evidence="5"/>
<dbReference type="CDD" id="cd03469">
    <property type="entry name" value="Rieske_RO_Alpha_N"/>
    <property type="match status" value="1"/>
</dbReference>
<dbReference type="PANTHER" id="PTHR43756:SF5">
    <property type="entry name" value="CHOLINE MONOOXYGENASE, CHLOROPLASTIC"/>
    <property type="match status" value="1"/>
</dbReference>
<dbReference type="RefSeq" id="XP_064711858.1">
    <property type="nucleotide sequence ID" value="XM_064843998.1"/>
</dbReference>
<comment type="pathway">
    <text evidence="3">Amine and polyamine biosynthesis; betaine biosynthesis via choline pathway; betaine aldehyde from choline (monooxygenase route): step 1/1.</text>
</comment>
<dbReference type="InterPro" id="IPR001663">
    <property type="entry name" value="Rng_hydr_dOase-A"/>
</dbReference>
<dbReference type="PROSITE" id="PS51296">
    <property type="entry name" value="RIESKE"/>
    <property type="match status" value="1"/>
</dbReference>
<evidence type="ECO:0000256" key="9">
    <source>
        <dbReference type="ARBA" id="ARBA00023002"/>
    </source>
</evidence>
<protein>
    <recommendedName>
        <fullName evidence="6">Choline monooxygenase, chloroplastic</fullName>
        <ecNumber evidence="5">1.14.15.7</ecNumber>
    </recommendedName>
</protein>
<dbReference type="Gene3D" id="2.102.10.10">
    <property type="entry name" value="Rieske [2Fe-2S] iron-sulphur domain"/>
    <property type="match status" value="1"/>
</dbReference>
<sequence>MTSVDSSTFLSDGGYLQKGIEKNIKPEDLGNIAQFLPPSRWYRDEKVFQLEKRALFSTLWHAASFIGRFKKAGDYLSVQMFGWDLFLIRDKDGNISAFHNICRHRGYPVVTKESGSSTVLACRFHGWSYLPSGQLHKAKEYNALEDFDPKEHSLFKIHTHVTAQGFIFVNFDARETPAVKFEDQFGDDFDPAPTRKTGKEVGDEFSLFPPSSSWEYDHTWDSSIAGTAFNWKTFVDGFQECYHCRTGHPDTLPKDFKLDQYYLRQGYGASRHFLPPKKDDISEAYITWLFPLSAITFSNNLLFIVRFTANGALDTSYQSETYRRASIPKPSAEYDQWMDEEIAYWRYVEKEDVELAINAQKGFKNGVLGLGRLHPVEEHAVIWHIGKIKAILEKHAELEKKEGRNIDYAIPKAQSDAVESDHLCHLLGPEFDW</sequence>
<evidence type="ECO:0000256" key="11">
    <source>
        <dbReference type="ARBA" id="ARBA00023014"/>
    </source>
</evidence>
<comment type="cofactor">
    <cofactor evidence="1">
        <name>Fe cation</name>
        <dbReference type="ChEBI" id="CHEBI:24875"/>
    </cofactor>
</comment>
<dbReference type="GeneID" id="89968589"/>
<evidence type="ECO:0000256" key="12">
    <source>
        <dbReference type="ARBA" id="ARBA00049097"/>
    </source>
</evidence>
<dbReference type="Pfam" id="PF00848">
    <property type="entry name" value="Ring_hydroxyl_A"/>
    <property type="match status" value="1"/>
</dbReference>
<dbReference type="GO" id="GO:0019133">
    <property type="term" value="F:choline monooxygenase activity"/>
    <property type="evidence" value="ECO:0007669"/>
    <property type="project" value="UniProtKB-EC"/>
</dbReference>
<evidence type="ECO:0000256" key="2">
    <source>
        <dbReference type="ARBA" id="ARBA00002149"/>
    </source>
</evidence>
<evidence type="ECO:0000313" key="15">
    <source>
        <dbReference type="Proteomes" id="UP001358417"/>
    </source>
</evidence>
<gene>
    <name evidence="14" type="ORF">LTR84_000367</name>
</gene>
<dbReference type="SUPFAM" id="SSF55961">
    <property type="entry name" value="Bet v1-like"/>
    <property type="match status" value="1"/>
</dbReference>
<dbReference type="PANTHER" id="PTHR43756">
    <property type="entry name" value="CHOLINE MONOOXYGENASE, CHLOROPLASTIC"/>
    <property type="match status" value="1"/>
</dbReference>
<evidence type="ECO:0000256" key="8">
    <source>
        <dbReference type="ARBA" id="ARBA00022723"/>
    </source>
</evidence>
<keyword evidence="11" id="KW-0411">Iron-sulfur</keyword>
<dbReference type="GO" id="GO:0005506">
    <property type="term" value="F:iron ion binding"/>
    <property type="evidence" value="ECO:0007669"/>
    <property type="project" value="InterPro"/>
</dbReference>
<evidence type="ECO:0000256" key="3">
    <source>
        <dbReference type="ARBA" id="ARBA00004866"/>
    </source>
</evidence>
<evidence type="ECO:0000259" key="13">
    <source>
        <dbReference type="PROSITE" id="PS51296"/>
    </source>
</evidence>
<dbReference type="EMBL" id="JAVRRD010000001">
    <property type="protein sequence ID" value="KAK5064534.1"/>
    <property type="molecule type" value="Genomic_DNA"/>
</dbReference>
<dbReference type="Gene3D" id="3.90.380.10">
    <property type="entry name" value="Naphthalene 1,2-dioxygenase Alpha Subunit, Chain A, domain 1"/>
    <property type="match status" value="2"/>
</dbReference>
<dbReference type="InterPro" id="IPR015879">
    <property type="entry name" value="Ring_hydroxy_dOase_asu_C_dom"/>
</dbReference>
<proteinExistence type="inferred from homology"/>
<keyword evidence="8" id="KW-0479">Metal-binding</keyword>
<keyword evidence="7" id="KW-0001">2Fe-2S</keyword>
<evidence type="ECO:0000256" key="7">
    <source>
        <dbReference type="ARBA" id="ARBA00022714"/>
    </source>
</evidence>
<reference evidence="14 15" key="1">
    <citation type="submission" date="2023-08" db="EMBL/GenBank/DDBJ databases">
        <title>Black Yeasts Isolated from many extreme environments.</title>
        <authorList>
            <person name="Coleine C."/>
            <person name="Stajich J.E."/>
            <person name="Selbmann L."/>
        </authorList>
    </citation>
    <scope>NUCLEOTIDE SEQUENCE [LARGE SCALE GENOMIC DNA]</scope>
    <source>
        <strain evidence="14 15">CCFEE 5792</strain>
    </source>
</reference>
<evidence type="ECO:0000256" key="4">
    <source>
        <dbReference type="ARBA" id="ARBA00010848"/>
    </source>
</evidence>
<dbReference type="SUPFAM" id="SSF50022">
    <property type="entry name" value="ISP domain"/>
    <property type="match status" value="1"/>
</dbReference>
<evidence type="ECO:0000256" key="1">
    <source>
        <dbReference type="ARBA" id="ARBA00001962"/>
    </source>
</evidence>